<evidence type="ECO:0000313" key="1">
    <source>
        <dbReference type="EMBL" id="KFD64049.1"/>
    </source>
</evidence>
<gene>
    <name evidence="1" type="ORF">M514_23759</name>
</gene>
<organism evidence="1">
    <name type="scientific">Trichuris suis</name>
    <name type="common">pig whipworm</name>
    <dbReference type="NCBI Taxonomy" id="68888"/>
    <lineage>
        <taxon>Eukaryota</taxon>
        <taxon>Metazoa</taxon>
        <taxon>Ecdysozoa</taxon>
        <taxon>Nematoda</taxon>
        <taxon>Enoplea</taxon>
        <taxon>Dorylaimia</taxon>
        <taxon>Trichinellida</taxon>
        <taxon>Trichuridae</taxon>
        <taxon>Trichuris</taxon>
    </lineage>
</organism>
<dbReference type="EMBL" id="KL367562">
    <property type="protein sequence ID" value="KFD64049.1"/>
    <property type="molecule type" value="Genomic_DNA"/>
</dbReference>
<protein>
    <recommendedName>
        <fullName evidence="2">Reverse transcriptase zinc-binding domain-containing protein</fullName>
    </recommendedName>
</protein>
<reference evidence="1" key="1">
    <citation type="journal article" date="2014" name="Nat. Genet.">
        <title>Genome and transcriptome of the porcine whipworm Trichuris suis.</title>
        <authorList>
            <person name="Jex A.R."/>
            <person name="Nejsum P."/>
            <person name="Schwarz E.M."/>
            <person name="Hu L."/>
            <person name="Young N.D."/>
            <person name="Hall R.S."/>
            <person name="Korhonen P.K."/>
            <person name="Liao S."/>
            <person name="Thamsborg S."/>
            <person name="Xia J."/>
            <person name="Xu P."/>
            <person name="Wang S."/>
            <person name="Scheerlinck J.P."/>
            <person name="Hofmann A."/>
            <person name="Sternberg P.W."/>
            <person name="Wang J."/>
            <person name="Gasser R.B."/>
        </authorList>
    </citation>
    <scope>NUCLEOTIDE SEQUENCE [LARGE SCALE GENOMIC DNA]</scope>
    <source>
        <strain evidence="1">DCEP-RM93F</strain>
    </source>
</reference>
<accession>A0A085N3K3</accession>
<sequence>MCRWNVLSNDAEGLHEAKALLARKHCERFPASYQGTGFKEFGDGRSNKWIDGERMTGHGFLAAIKAKTCLVPTRLQTLRGRTEPGDRRVLCRRCGSVSQAPESLAHISQHCAFNHGLIIRRHDTIVRKLASVAEASGFERVLEPVLGHQGQTDKPDLVLSKNDKSWVLDVAVPWESNDPLDRWHTYKCRKYCCLGEEVRSLTGTKFFGTSAIVIGARGAWSRQNDVSLRWMGWTLPYNVQVLLCTMVLEQACQIISWFMRSTDALSFRRTGGYPSAGLKRGNTVQSPGVTP</sequence>
<name>A0A085N3K3_9BILA</name>
<proteinExistence type="predicted"/>
<dbReference type="Proteomes" id="UP000030758">
    <property type="component" value="Unassembled WGS sequence"/>
</dbReference>
<evidence type="ECO:0008006" key="2">
    <source>
        <dbReference type="Google" id="ProtNLM"/>
    </source>
</evidence>
<dbReference type="AlphaFoldDB" id="A0A085N3K3"/>